<dbReference type="PROSITE" id="PS50157">
    <property type="entry name" value="ZINC_FINGER_C2H2_2"/>
    <property type="match status" value="5"/>
</dbReference>
<evidence type="ECO:0000313" key="6">
    <source>
        <dbReference type="EMBL" id="KAG5447203.1"/>
    </source>
</evidence>
<dbReference type="Proteomes" id="UP000286415">
    <property type="component" value="Unassembled WGS sequence"/>
</dbReference>
<evidence type="ECO:0000259" key="5">
    <source>
        <dbReference type="PROSITE" id="PS50157"/>
    </source>
</evidence>
<organism evidence="6 7">
    <name type="scientific">Clonorchis sinensis</name>
    <name type="common">Chinese liver fluke</name>
    <dbReference type="NCBI Taxonomy" id="79923"/>
    <lineage>
        <taxon>Eukaryota</taxon>
        <taxon>Metazoa</taxon>
        <taxon>Spiralia</taxon>
        <taxon>Lophotrochozoa</taxon>
        <taxon>Platyhelminthes</taxon>
        <taxon>Trematoda</taxon>
        <taxon>Digenea</taxon>
        <taxon>Opisthorchiida</taxon>
        <taxon>Opisthorchiata</taxon>
        <taxon>Opisthorchiidae</taxon>
        <taxon>Clonorchis</taxon>
    </lineage>
</organism>
<dbReference type="InterPro" id="IPR013087">
    <property type="entry name" value="Znf_C2H2_type"/>
</dbReference>
<feature type="domain" description="C2H2-type" evidence="5">
    <location>
        <begin position="152"/>
        <end position="180"/>
    </location>
</feature>
<dbReference type="OrthoDB" id="40579at2759"/>
<evidence type="ECO:0000256" key="1">
    <source>
        <dbReference type="ARBA" id="ARBA00022723"/>
    </source>
</evidence>
<keyword evidence="1" id="KW-0479">Metal-binding</keyword>
<keyword evidence="3" id="KW-0863">Zinc-finger</keyword>
<feature type="domain" description="C2H2-type" evidence="5">
    <location>
        <begin position="210"/>
        <end position="238"/>
    </location>
</feature>
<dbReference type="EMBL" id="NIRI02000042">
    <property type="protein sequence ID" value="KAG5447203.1"/>
    <property type="molecule type" value="Genomic_DNA"/>
</dbReference>
<dbReference type="GO" id="GO:0008270">
    <property type="term" value="F:zinc ion binding"/>
    <property type="evidence" value="ECO:0007669"/>
    <property type="project" value="UniProtKB-KW"/>
</dbReference>
<reference evidence="6 7" key="1">
    <citation type="journal article" date="2018" name="Biotechnol. Adv.">
        <title>Improved genomic resources and new bioinformatic workflow for the carcinogenic parasite Clonorchis sinensis: Biotechnological implications.</title>
        <authorList>
            <person name="Wang D."/>
            <person name="Korhonen P.K."/>
            <person name="Gasser R.B."/>
            <person name="Young N.D."/>
        </authorList>
    </citation>
    <scope>NUCLEOTIDE SEQUENCE [LARGE SCALE GENOMIC DNA]</scope>
    <source>
        <strain evidence="6">Cs-k2</strain>
    </source>
</reference>
<keyword evidence="7" id="KW-1185">Reference proteome</keyword>
<dbReference type="SMART" id="SM00355">
    <property type="entry name" value="ZnF_C2H2"/>
    <property type="match status" value="5"/>
</dbReference>
<dbReference type="PANTHER" id="PTHR24379">
    <property type="entry name" value="KRAB AND ZINC FINGER DOMAIN-CONTAINING"/>
    <property type="match status" value="1"/>
</dbReference>
<dbReference type="InParanoid" id="A0A419PXV5"/>
<dbReference type="InterPro" id="IPR036236">
    <property type="entry name" value="Znf_C2H2_sf"/>
</dbReference>
<dbReference type="Pfam" id="PF00096">
    <property type="entry name" value="zf-C2H2"/>
    <property type="match status" value="5"/>
</dbReference>
<dbReference type="STRING" id="79923.A0A419PXV5"/>
<evidence type="ECO:0000256" key="2">
    <source>
        <dbReference type="ARBA" id="ARBA00022737"/>
    </source>
</evidence>
<feature type="domain" description="C2H2-type" evidence="5">
    <location>
        <begin position="105"/>
        <end position="133"/>
    </location>
</feature>
<comment type="caution">
    <text evidence="6">The sequence shown here is derived from an EMBL/GenBank/DDBJ whole genome shotgun (WGS) entry which is preliminary data.</text>
</comment>
<accession>A0A419PXV5</accession>
<dbReference type="SUPFAM" id="SSF57667">
    <property type="entry name" value="beta-beta-alpha zinc fingers"/>
    <property type="match status" value="2"/>
</dbReference>
<dbReference type="PROSITE" id="PS00028">
    <property type="entry name" value="ZINC_FINGER_C2H2_1"/>
    <property type="match status" value="5"/>
</dbReference>
<sequence length="240" mass="27836">MKSASIVLLVGYLQGVVTSQHHLGELNGLFAEYVPLSCASDVESVNVGQDVEQLQDAAEPNKLADNSLDPKHLRRGYNCPICDKSFVYLSKSLEHQKSHVTSRAFHCDLCVRSFKRMPNLRQHVRETHPDQVDYLPLKTPSKQVRESEERGNPCPDCGRNFASWDILRRHRKSLHGQGERHMCDECGKFLSHRHQLFRHIREMHKTEYHKQCEKCGEKFNRLYLLKRHIKFVHGVDQGEK</sequence>
<evidence type="ECO:0000256" key="4">
    <source>
        <dbReference type="ARBA" id="ARBA00022833"/>
    </source>
</evidence>
<feature type="domain" description="C2H2-type" evidence="5">
    <location>
        <begin position="77"/>
        <end position="104"/>
    </location>
</feature>
<reference evidence="6 7" key="2">
    <citation type="journal article" date="2021" name="Genomics">
        <title>High-quality reference genome for Clonorchis sinensis.</title>
        <authorList>
            <person name="Young N.D."/>
            <person name="Stroehlein A.J."/>
            <person name="Kinkar L."/>
            <person name="Wang T."/>
            <person name="Sohn W.M."/>
            <person name="Chang B.C.H."/>
            <person name="Kaur P."/>
            <person name="Weisz D."/>
            <person name="Dudchenko O."/>
            <person name="Aiden E.L."/>
            <person name="Korhonen P.K."/>
            <person name="Gasser R.B."/>
        </authorList>
    </citation>
    <scope>NUCLEOTIDE SEQUENCE [LARGE SCALE GENOMIC DNA]</scope>
    <source>
        <strain evidence="6">Cs-k2</strain>
    </source>
</reference>
<name>A0A419PXV5_CLOSI</name>
<dbReference type="GO" id="GO:0000977">
    <property type="term" value="F:RNA polymerase II transcription regulatory region sequence-specific DNA binding"/>
    <property type="evidence" value="ECO:0007669"/>
    <property type="project" value="TreeGrafter"/>
</dbReference>
<dbReference type="PANTHER" id="PTHR24379:SF127">
    <property type="entry name" value="BLOODY FINGERS-RELATED"/>
    <property type="match status" value="1"/>
</dbReference>
<dbReference type="AlphaFoldDB" id="A0A419PXV5"/>
<gene>
    <name evidence="6" type="ORF">CSKR_110988</name>
</gene>
<dbReference type="Gene3D" id="3.30.160.60">
    <property type="entry name" value="Classic Zinc Finger"/>
    <property type="match status" value="2"/>
</dbReference>
<dbReference type="GO" id="GO:0005634">
    <property type="term" value="C:nucleus"/>
    <property type="evidence" value="ECO:0007669"/>
    <property type="project" value="TreeGrafter"/>
</dbReference>
<dbReference type="GO" id="GO:0000981">
    <property type="term" value="F:DNA-binding transcription factor activity, RNA polymerase II-specific"/>
    <property type="evidence" value="ECO:0007669"/>
    <property type="project" value="TreeGrafter"/>
</dbReference>
<evidence type="ECO:0000256" key="3">
    <source>
        <dbReference type="ARBA" id="ARBA00022771"/>
    </source>
</evidence>
<keyword evidence="2" id="KW-0677">Repeat</keyword>
<keyword evidence="4" id="KW-0862">Zinc</keyword>
<evidence type="ECO:0000313" key="7">
    <source>
        <dbReference type="Proteomes" id="UP000286415"/>
    </source>
</evidence>
<protein>
    <recommendedName>
        <fullName evidence="5">C2H2-type domain-containing protein</fullName>
    </recommendedName>
</protein>
<feature type="domain" description="C2H2-type" evidence="5">
    <location>
        <begin position="181"/>
        <end position="209"/>
    </location>
</feature>
<proteinExistence type="predicted"/>